<dbReference type="GO" id="GO:0003676">
    <property type="term" value="F:nucleic acid binding"/>
    <property type="evidence" value="ECO:0007669"/>
    <property type="project" value="InterPro"/>
</dbReference>
<dbReference type="SMART" id="SM00451">
    <property type="entry name" value="ZnF_U1"/>
    <property type="match status" value="2"/>
</dbReference>
<keyword evidence="4" id="KW-0479">Metal-binding</keyword>
<dbReference type="KEGG" id="mtr:11441074"/>
<dbReference type="PANTHER" id="PTHR47487">
    <property type="entry name" value="OS06G0651300 PROTEIN-RELATED"/>
    <property type="match status" value="1"/>
</dbReference>
<dbReference type="Proteomes" id="UP000002051">
    <property type="component" value="Chromosome 4"/>
</dbReference>
<protein>
    <submittedName>
        <fullName evidence="4">C2H2 type zf-met: zinc-finger protein</fullName>
    </submittedName>
</protein>
<dbReference type="PaxDb" id="3880-AES92499"/>
<reference evidence="4 6" key="2">
    <citation type="journal article" date="2014" name="BMC Genomics">
        <title>An improved genome release (version Mt4.0) for the model legume Medicago truncatula.</title>
        <authorList>
            <person name="Tang H."/>
            <person name="Krishnakumar V."/>
            <person name="Bidwell S."/>
            <person name="Rosen B."/>
            <person name="Chan A."/>
            <person name="Zhou S."/>
            <person name="Gentzbittel L."/>
            <person name="Childs K.L."/>
            <person name="Yandell M."/>
            <person name="Gundlach H."/>
            <person name="Mayer K.F."/>
            <person name="Schwartz D.C."/>
            <person name="Town C.D."/>
        </authorList>
    </citation>
    <scope>GENOME REANNOTATION</scope>
    <source>
        <strain evidence="5 6">cv. Jemalong A17</strain>
    </source>
</reference>
<dbReference type="OrthoDB" id="1436989at2759"/>
<gene>
    <name evidence="5" type="primary">11441074</name>
    <name evidence="4" type="ordered locus">MTR_4g130690</name>
</gene>
<feature type="domain" description="U1-type" evidence="3">
    <location>
        <begin position="401"/>
        <end position="435"/>
    </location>
</feature>
<dbReference type="EnsemblPlants" id="AES92499">
    <property type="protein sequence ID" value="AES92499"/>
    <property type="gene ID" value="MTR_4g130690"/>
</dbReference>
<accession>G7JFL6</accession>
<sequence>MLCKYYLDPTAVSSFCSMEFKFRAIDNINPSTMQPSHPTVTYLPDRSLPMDGGFAGFRAPLATNEAALRREMEKEQIRRDMLRRIELEDEVRRELAMEGAFGTMQKPLNSVWSNSTPMMMMNPVAVDASQPPEIKHFPQTSDKDKVILLAKPDPDLYGAKRKALTLDAPNDDPYAIGMKKKPKEEWSCELCQIKATSESGLNAHLNGKKHKAKEAGQKRKIDKCSRKSQKTAEKITDTVVVETDQQAPQPCLALEVMDETMVDKGLTESKKEEQLVETMVDNGVTKSNNEKLVEMMADNGVSITTSKNEKNPVEMKADKNVTESKIEEQLVEMVADNGVSITTSENEKKLVEMNADKDITESKIEEQLVEKSQKIGFSECRSDAATDEAWKESALAKRRKVGRLWCEHCQIGAFSQAVMEDHMKGKKHLKNMKKLHQNNASPTSTSSISQKTHLLITDTDDVNKETDQVMTLVGKGEPILKMENNF</sequence>
<dbReference type="InterPro" id="IPR003604">
    <property type="entry name" value="Matrin/U1-like-C_Znf_C2H2"/>
</dbReference>
<feature type="domain" description="C2H2-type" evidence="2">
    <location>
        <begin position="404"/>
        <end position="428"/>
    </location>
</feature>
<dbReference type="HOGENOM" id="CLU_561870_0_0_1"/>
<dbReference type="SMART" id="SM00355">
    <property type="entry name" value="ZnF_C2H2"/>
    <property type="match status" value="2"/>
</dbReference>
<dbReference type="EMBL" id="CM001220">
    <property type="protein sequence ID" value="AES92499.2"/>
    <property type="molecule type" value="Genomic_DNA"/>
</dbReference>
<evidence type="ECO:0000256" key="1">
    <source>
        <dbReference type="SAM" id="MobiDB-lite"/>
    </source>
</evidence>
<dbReference type="PANTHER" id="PTHR47487:SF8">
    <property type="entry name" value="OS08G0270900 PROTEIN"/>
    <property type="match status" value="1"/>
</dbReference>
<accession>A0A0C3X8C5</accession>
<dbReference type="SUPFAM" id="SSF57667">
    <property type="entry name" value="beta-beta-alpha zinc fingers"/>
    <property type="match status" value="2"/>
</dbReference>
<evidence type="ECO:0000313" key="6">
    <source>
        <dbReference type="Proteomes" id="UP000002051"/>
    </source>
</evidence>
<dbReference type="InterPro" id="IPR036236">
    <property type="entry name" value="Znf_C2H2_sf"/>
</dbReference>
<feature type="compositionally biased region" description="Basic and acidic residues" evidence="1">
    <location>
        <begin position="213"/>
        <end position="229"/>
    </location>
</feature>
<dbReference type="InterPro" id="IPR013087">
    <property type="entry name" value="Znf_C2H2_type"/>
</dbReference>
<reference evidence="4 6" key="1">
    <citation type="journal article" date="2011" name="Nature">
        <title>The Medicago genome provides insight into the evolution of rhizobial symbioses.</title>
        <authorList>
            <person name="Young N.D."/>
            <person name="Debelle F."/>
            <person name="Oldroyd G.E."/>
            <person name="Geurts R."/>
            <person name="Cannon S.B."/>
            <person name="Udvardi M.K."/>
            <person name="Benedito V.A."/>
            <person name="Mayer K.F."/>
            <person name="Gouzy J."/>
            <person name="Schoof H."/>
            <person name="Van de Peer Y."/>
            <person name="Proost S."/>
            <person name="Cook D.R."/>
            <person name="Meyers B.C."/>
            <person name="Spannagl M."/>
            <person name="Cheung F."/>
            <person name="De Mita S."/>
            <person name="Krishnakumar V."/>
            <person name="Gundlach H."/>
            <person name="Zhou S."/>
            <person name="Mudge J."/>
            <person name="Bharti A.K."/>
            <person name="Murray J.D."/>
            <person name="Naoumkina M.A."/>
            <person name="Rosen B."/>
            <person name="Silverstein K.A."/>
            <person name="Tang H."/>
            <person name="Rombauts S."/>
            <person name="Zhao P.X."/>
            <person name="Zhou P."/>
            <person name="Barbe V."/>
            <person name="Bardou P."/>
            <person name="Bechner M."/>
            <person name="Bellec A."/>
            <person name="Berger A."/>
            <person name="Berges H."/>
            <person name="Bidwell S."/>
            <person name="Bisseling T."/>
            <person name="Choisne N."/>
            <person name="Couloux A."/>
            <person name="Denny R."/>
            <person name="Deshpande S."/>
            <person name="Dai X."/>
            <person name="Doyle J.J."/>
            <person name="Dudez A.M."/>
            <person name="Farmer A.D."/>
            <person name="Fouteau S."/>
            <person name="Franken C."/>
            <person name="Gibelin C."/>
            <person name="Gish J."/>
            <person name="Goldstein S."/>
            <person name="Gonzalez A.J."/>
            <person name="Green P.J."/>
            <person name="Hallab A."/>
            <person name="Hartog M."/>
            <person name="Hua A."/>
            <person name="Humphray S.J."/>
            <person name="Jeong D.H."/>
            <person name="Jing Y."/>
            <person name="Jocker A."/>
            <person name="Kenton S.M."/>
            <person name="Kim D.J."/>
            <person name="Klee K."/>
            <person name="Lai H."/>
            <person name="Lang C."/>
            <person name="Lin S."/>
            <person name="Macmil S.L."/>
            <person name="Magdelenat G."/>
            <person name="Matthews L."/>
            <person name="McCorrison J."/>
            <person name="Monaghan E.L."/>
            <person name="Mun J.H."/>
            <person name="Najar F.Z."/>
            <person name="Nicholson C."/>
            <person name="Noirot C."/>
            <person name="O'Bleness M."/>
            <person name="Paule C.R."/>
            <person name="Poulain J."/>
            <person name="Prion F."/>
            <person name="Qin B."/>
            <person name="Qu C."/>
            <person name="Retzel E.F."/>
            <person name="Riddle C."/>
            <person name="Sallet E."/>
            <person name="Samain S."/>
            <person name="Samson N."/>
            <person name="Sanders I."/>
            <person name="Saurat O."/>
            <person name="Scarpelli C."/>
            <person name="Schiex T."/>
            <person name="Segurens B."/>
            <person name="Severin A.J."/>
            <person name="Sherrier D.J."/>
            <person name="Shi R."/>
            <person name="Sims S."/>
            <person name="Singer S.R."/>
            <person name="Sinharoy S."/>
            <person name="Sterck L."/>
            <person name="Viollet A."/>
            <person name="Wang B.B."/>
            <person name="Wang K."/>
            <person name="Wang M."/>
            <person name="Wang X."/>
            <person name="Warfsmann J."/>
            <person name="Weissenbach J."/>
            <person name="White D.D."/>
            <person name="White J.D."/>
            <person name="Wiley G.B."/>
            <person name="Wincker P."/>
            <person name="Xing Y."/>
            <person name="Yang L."/>
            <person name="Yao Z."/>
            <person name="Ying F."/>
            <person name="Zhai J."/>
            <person name="Zhou L."/>
            <person name="Zuber A."/>
            <person name="Denarie J."/>
            <person name="Dixon R.A."/>
            <person name="May G.D."/>
            <person name="Schwartz D.C."/>
            <person name="Rogers J."/>
            <person name="Quetier F."/>
            <person name="Town C.D."/>
            <person name="Roe B.A."/>
        </authorList>
    </citation>
    <scope>NUCLEOTIDE SEQUENCE [LARGE SCALE GENOMIC DNA]</scope>
    <source>
        <strain evidence="4">A17</strain>
        <strain evidence="5 6">cv. Jemalong A17</strain>
    </source>
</reference>
<name>G7JFL6_MEDTR</name>
<feature type="domain" description="U1-type" evidence="3">
    <location>
        <begin position="183"/>
        <end position="217"/>
    </location>
</feature>
<evidence type="ECO:0000313" key="4">
    <source>
        <dbReference type="EMBL" id="AES92499.2"/>
    </source>
</evidence>
<feature type="region of interest" description="Disordered" evidence="1">
    <location>
        <begin position="205"/>
        <end position="229"/>
    </location>
</feature>
<evidence type="ECO:0000259" key="2">
    <source>
        <dbReference type="SMART" id="SM00355"/>
    </source>
</evidence>
<dbReference type="eggNOG" id="KOG2186">
    <property type="taxonomic scope" value="Eukaryota"/>
</dbReference>
<evidence type="ECO:0000313" key="5">
    <source>
        <dbReference type="EnsemblPlants" id="AES92499"/>
    </source>
</evidence>
<keyword evidence="6" id="KW-1185">Reference proteome</keyword>
<keyword evidence="4" id="KW-0863">Zinc-finger</keyword>
<dbReference type="Pfam" id="PF12874">
    <property type="entry name" value="zf-met"/>
    <property type="match status" value="2"/>
</dbReference>
<dbReference type="Gene3D" id="3.30.160.60">
    <property type="entry name" value="Classic Zinc Finger"/>
    <property type="match status" value="2"/>
</dbReference>
<reference evidence="5" key="3">
    <citation type="submission" date="2015-04" db="UniProtKB">
        <authorList>
            <consortium name="EnsemblPlants"/>
        </authorList>
    </citation>
    <scope>IDENTIFICATION</scope>
    <source>
        <strain evidence="5">cv. Jemalong A17</strain>
    </source>
</reference>
<keyword evidence="4" id="KW-0862">Zinc</keyword>
<dbReference type="GO" id="GO:0008270">
    <property type="term" value="F:zinc ion binding"/>
    <property type="evidence" value="ECO:0007669"/>
    <property type="project" value="UniProtKB-KW"/>
</dbReference>
<feature type="domain" description="C2H2-type" evidence="2">
    <location>
        <begin position="186"/>
        <end position="210"/>
    </location>
</feature>
<proteinExistence type="predicted"/>
<dbReference type="AlphaFoldDB" id="G7JFL6"/>
<evidence type="ECO:0000259" key="3">
    <source>
        <dbReference type="SMART" id="SM00451"/>
    </source>
</evidence>
<organism evidence="4 6">
    <name type="scientific">Medicago truncatula</name>
    <name type="common">Barrel medic</name>
    <name type="synonym">Medicago tribuloides</name>
    <dbReference type="NCBI Taxonomy" id="3880"/>
    <lineage>
        <taxon>Eukaryota</taxon>
        <taxon>Viridiplantae</taxon>
        <taxon>Streptophyta</taxon>
        <taxon>Embryophyta</taxon>
        <taxon>Tracheophyta</taxon>
        <taxon>Spermatophyta</taxon>
        <taxon>Magnoliopsida</taxon>
        <taxon>eudicotyledons</taxon>
        <taxon>Gunneridae</taxon>
        <taxon>Pentapetalae</taxon>
        <taxon>rosids</taxon>
        <taxon>fabids</taxon>
        <taxon>Fabales</taxon>
        <taxon>Fabaceae</taxon>
        <taxon>Papilionoideae</taxon>
        <taxon>50 kb inversion clade</taxon>
        <taxon>NPAAA clade</taxon>
        <taxon>Hologalegina</taxon>
        <taxon>IRL clade</taxon>
        <taxon>Trifolieae</taxon>
        <taxon>Medicago</taxon>
    </lineage>
</organism>